<dbReference type="EMBL" id="WAEL01000004">
    <property type="protein sequence ID" value="NID11164.1"/>
    <property type="molecule type" value="Genomic_DNA"/>
</dbReference>
<dbReference type="Proteomes" id="UP000606008">
    <property type="component" value="Unassembled WGS sequence"/>
</dbReference>
<dbReference type="InterPro" id="IPR014710">
    <property type="entry name" value="RmlC-like_jellyroll"/>
</dbReference>
<keyword evidence="3" id="KW-1185">Reference proteome</keyword>
<comment type="caution">
    <text evidence="2">The sequence shown here is derived from an EMBL/GenBank/DDBJ whole genome shotgun (WGS) entry which is preliminary data.</text>
</comment>
<feature type="domain" description="Sugar 3,4-ketoisomerase QdtA cupin" evidence="1">
    <location>
        <begin position="3"/>
        <end position="118"/>
    </location>
</feature>
<proteinExistence type="predicted"/>
<dbReference type="Pfam" id="PF05523">
    <property type="entry name" value="FdtA"/>
    <property type="match status" value="1"/>
</dbReference>
<name>A0ABX0QG06_9BACT</name>
<dbReference type="InterPro" id="IPR008894">
    <property type="entry name" value="QdtA_cupin_dom"/>
</dbReference>
<sequence length="131" mass="15016">MAKLFTLDTFNSESGNLTVYNNTLPGDIKRVFYIHGAGHAMRGGHRHHKAWNALICIVGQCRVYVQDGQTEEEFTLAHPDTCLVLEPKDWHVMDQFSDDAVLLVLSNEPYNREDYIDEPYPDCRYSNVNNP</sequence>
<accession>A0ABX0QG06</accession>
<dbReference type="SUPFAM" id="SSF51182">
    <property type="entry name" value="RmlC-like cupins"/>
    <property type="match status" value="1"/>
</dbReference>
<dbReference type="RefSeq" id="WP_085413399.1">
    <property type="nucleotide sequence ID" value="NZ_WAEL01000004.1"/>
</dbReference>
<dbReference type="Gene3D" id="2.60.120.10">
    <property type="entry name" value="Jelly Rolls"/>
    <property type="match status" value="1"/>
</dbReference>
<dbReference type="CDD" id="cd20292">
    <property type="entry name" value="cupin_QdtA-like"/>
    <property type="match status" value="1"/>
</dbReference>
<evidence type="ECO:0000259" key="1">
    <source>
        <dbReference type="Pfam" id="PF05523"/>
    </source>
</evidence>
<dbReference type="InterPro" id="IPR011051">
    <property type="entry name" value="RmlC_Cupin_sf"/>
</dbReference>
<reference evidence="3" key="1">
    <citation type="submission" date="2019-09" db="EMBL/GenBank/DDBJ databases">
        <authorList>
            <person name="Jung D.-H."/>
        </authorList>
    </citation>
    <scope>NUCLEOTIDE SEQUENCE [LARGE SCALE GENOMIC DNA]</scope>
    <source>
        <strain evidence="3">JA-25</strain>
    </source>
</reference>
<evidence type="ECO:0000313" key="2">
    <source>
        <dbReference type="EMBL" id="NID11164.1"/>
    </source>
</evidence>
<gene>
    <name evidence="2" type="ORF">F7231_13365</name>
</gene>
<reference evidence="3" key="2">
    <citation type="submission" date="2023-07" db="EMBL/GenBank/DDBJ databases">
        <authorList>
            <person name="Jung D.-H."/>
        </authorList>
    </citation>
    <scope>NUCLEOTIDE SEQUENCE [LARGE SCALE GENOMIC DNA]</scope>
    <source>
        <strain evidence="3">JA-25</strain>
    </source>
</reference>
<evidence type="ECO:0000313" key="3">
    <source>
        <dbReference type="Proteomes" id="UP000606008"/>
    </source>
</evidence>
<organism evidence="2 3">
    <name type="scientific">Fibrivirga algicola</name>
    <dbReference type="NCBI Taxonomy" id="2950420"/>
    <lineage>
        <taxon>Bacteria</taxon>
        <taxon>Pseudomonadati</taxon>
        <taxon>Bacteroidota</taxon>
        <taxon>Cytophagia</taxon>
        <taxon>Cytophagales</taxon>
        <taxon>Spirosomataceae</taxon>
        <taxon>Fibrivirga</taxon>
    </lineage>
</organism>
<protein>
    <submittedName>
        <fullName evidence="2">WxcM-like domain-containing protein</fullName>
    </submittedName>
</protein>